<dbReference type="Gene3D" id="3.40.830.10">
    <property type="entry name" value="LigB-like"/>
    <property type="match status" value="1"/>
</dbReference>
<evidence type="ECO:0000259" key="1">
    <source>
        <dbReference type="Pfam" id="PF02900"/>
    </source>
</evidence>
<dbReference type="GO" id="GO:0051213">
    <property type="term" value="F:dioxygenase activity"/>
    <property type="evidence" value="ECO:0007669"/>
    <property type="project" value="UniProtKB-KW"/>
</dbReference>
<evidence type="ECO:0000313" key="2">
    <source>
        <dbReference type="EMBL" id="MEZ0163441.1"/>
    </source>
</evidence>
<dbReference type="RefSeq" id="WP_370439687.1">
    <property type="nucleotide sequence ID" value="NZ_JBGFTU010000001.1"/>
</dbReference>
<gene>
    <name evidence="2" type="ORF">AB2L27_01530</name>
</gene>
<keyword evidence="2" id="KW-0560">Oxidoreductase</keyword>
<dbReference type="EMBL" id="JBGFTU010000001">
    <property type="protein sequence ID" value="MEZ0163441.1"/>
    <property type="molecule type" value="Genomic_DNA"/>
</dbReference>
<reference evidence="2 3" key="1">
    <citation type="submission" date="2024-07" db="EMBL/GenBank/DDBJ databases">
        <authorList>
            <person name="Thanompreechachai J."/>
            <person name="Duangmal K."/>
        </authorList>
    </citation>
    <scope>NUCLEOTIDE SEQUENCE [LARGE SCALE GENOMIC DNA]</scope>
    <source>
        <strain evidence="2 3">LSe6-4</strain>
    </source>
</reference>
<dbReference type="SUPFAM" id="SSF53213">
    <property type="entry name" value="LigB-like"/>
    <property type="match status" value="1"/>
</dbReference>
<dbReference type="Proteomes" id="UP001565927">
    <property type="component" value="Unassembled WGS sequence"/>
</dbReference>
<feature type="domain" description="Extradiol ring-cleavage dioxygenase class III enzyme subunit B" evidence="1">
    <location>
        <begin position="9"/>
        <end position="272"/>
    </location>
</feature>
<proteinExistence type="predicted"/>
<protein>
    <submittedName>
        <fullName evidence="2">Extradiol ring-cleavage dioxygenase</fullName>
    </submittedName>
</protein>
<sequence>MANVCAVLATTHHPFYYRETELTPPESRRPSSVVWKQKVESYRETLTAARPDVLVMVGADHFHQLFYDNYPTFLIGKAPKYDTTFYNEERHFGMPRFVLEGDESLSGHLHRGLIERDFDFAVSHELKIDHSITCAIVTSRPEADLPVVPIYTNIFAPPLARPARFHALGRAIREIVEEYPGDQRVAIIGTGHLSLEVGGPRQFQETAPDLDFDRRAVQWLADGDIESILREVTPETLRAAGNATDGFLDLILMLGVAGPNKADYADHLELFQTTEAFFTWYPQGDPR</sequence>
<organism evidence="2 3">
    <name type="scientific">Kineococcus halophytocola</name>
    <dbReference type="NCBI Taxonomy" id="3234027"/>
    <lineage>
        <taxon>Bacteria</taxon>
        <taxon>Bacillati</taxon>
        <taxon>Actinomycetota</taxon>
        <taxon>Actinomycetes</taxon>
        <taxon>Kineosporiales</taxon>
        <taxon>Kineosporiaceae</taxon>
        <taxon>Kineococcus</taxon>
    </lineage>
</organism>
<keyword evidence="3" id="KW-1185">Reference proteome</keyword>
<dbReference type="Pfam" id="PF02900">
    <property type="entry name" value="LigB"/>
    <property type="match status" value="1"/>
</dbReference>
<keyword evidence="2" id="KW-0223">Dioxygenase</keyword>
<name>A0ABV4GVV5_9ACTN</name>
<evidence type="ECO:0000313" key="3">
    <source>
        <dbReference type="Proteomes" id="UP001565927"/>
    </source>
</evidence>
<comment type="caution">
    <text evidence="2">The sequence shown here is derived from an EMBL/GenBank/DDBJ whole genome shotgun (WGS) entry which is preliminary data.</text>
</comment>
<accession>A0ABV4GVV5</accession>
<dbReference type="InterPro" id="IPR004183">
    <property type="entry name" value="Xdiol_dOase_suB"/>
</dbReference>